<gene>
    <name evidence="1" type="ORF">LX99_02307</name>
</gene>
<organism evidence="1 2">
    <name type="scientific">Mucilaginibacter oryzae</name>
    <dbReference type="NCBI Taxonomy" id="468058"/>
    <lineage>
        <taxon>Bacteria</taxon>
        <taxon>Pseudomonadati</taxon>
        <taxon>Bacteroidota</taxon>
        <taxon>Sphingobacteriia</taxon>
        <taxon>Sphingobacteriales</taxon>
        <taxon>Sphingobacteriaceae</taxon>
        <taxon>Mucilaginibacter</taxon>
    </lineage>
</organism>
<name>A0A316HE73_9SPHI</name>
<dbReference type="PROSITE" id="PS51257">
    <property type="entry name" value="PROKAR_LIPOPROTEIN"/>
    <property type="match status" value="1"/>
</dbReference>
<keyword evidence="2" id="KW-1185">Reference proteome</keyword>
<evidence type="ECO:0000313" key="2">
    <source>
        <dbReference type="Proteomes" id="UP000245678"/>
    </source>
</evidence>
<evidence type="ECO:0008006" key="3">
    <source>
        <dbReference type="Google" id="ProtNLM"/>
    </source>
</evidence>
<dbReference type="Proteomes" id="UP000245678">
    <property type="component" value="Unassembled WGS sequence"/>
</dbReference>
<sequence>MKRLFFIIILLSVITGCDALKKNYGIPYYQLGMSEQDFTLSHKNNLTMMEAVKGQTVYRRVTSTTSYTYYYFENSKLVRMLRTDITNPNPVVVVAPTK</sequence>
<accession>A0A316HE73</accession>
<proteinExistence type="predicted"/>
<comment type="caution">
    <text evidence="1">The sequence shown here is derived from an EMBL/GenBank/DDBJ whole genome shotgun (WGS) entry which is preliminary data.</text>
</comment>
<dbReference type="RefSeq" id="WP_109607992.1">
    <property type="nucleotide sequence ID" value="NZ_QGHA01000003.1"/>
</dbReference>
<protein>
    <recommendedName>
        <fullName evidence="3">SmpA/OmlA family protein</fullName>
    </recommendedName>
</protein>
<reference evidence="1 2" key="1">
    <citation type="submission" date="2018-05" db="EMBL/GenBank/DDBJ databases">
        <title>Genomic Encyclopedia of Archaeal and Bacterial Type Strains, Phase II (KMG-II): from individual species to whole genera.</title>
        <authorList>
            <person name="Goeker M."/>
        </authorList>
    </citation>
    <scope>NUCLEOTIDE SEQUENCE [LARGE SCALE GENOMIC DNA]</scope>
    <source>
        <strain evidence="1 2">DSM 19975</strain>
    </source>
</reference>
<dbReference type="AlphaFoldDB" id="A0A316HE73"/>
<evidence type="ECO:0000313" key="1">
    <source>
        <dbReference type="EMBL" id="PWK78463.1"/>
    </source>
</evidence>
<dbReference type="EMBL" id="QGHA01000003">
    <property type="protein sequence ID" value="PWK78463.1"/>
    <property type="molecule type" value="Genomic_DNA"/>
</dbReference>